<sequence length="403" mass="45332">MDILKSKRLEHLKYEIRGPVYDKALALQNQGYKITSLNIGNPAAFGFETPDEIVHDIIVNIRNAQGYTDSRGLFAARKAVMQYYQNKGVKNILIEDIYIGNGVSELISLVMMALLNPDDEVLIPSPDYPLWTTVVGLAGGKSLHYVCDESNDWQPDLEDMESKITDKCRAIVLINPNNPTGAVYSKEVVDKIVQLAIKHKLILFSDEIYDKILFDQHEHYSAAGLSDDILIVTMGGLSKNYRAAGFRGGWMILTGAKHKAKSYIEGLNFLFSTRLCANVITQFGIQTALGGYQSINDLVAPSGRLYKQMQLAYEKLNAIDGVSCVKPKGALYLFPKIDLGKFTFEDDEHFVMSLLEEQKILVVAGRGFNFKQRDHFRIVFLPHVEQLSVALDKIALHFDNYRR</sequence>
<dbReference type="SUPFAM" id="SSF53383">
    <property type="entry name" value="PLP-dependent transferases"/>
    <property type="match status" value="1"/>
</dbReference>
<dbReference type="RefSeq" id="WP_129025293.1">
    <property type="nucleotide sequence ID" value="NZ_SDHY01000001.1"/>
</dbReference>
<dbReference type="GO" id="GO:0004021">
    <property type="term" value="F:L-alanine:2-oxoglutarate aminotransferase activity"/>
    <property type="evidence" value="ECO:0007669"/>
    <property type="project" value="UniProtKB-EC"/>
</dbReference>
<evidence type="ECO:0000256" key="1">
    <source>
        <dbReference type="ARBA" id="ARBA00001933"/>
    </source>
</evidence>
<dbReference type="InterPro" id="IPR051926">
    <property type="entry name" value="Ala_Aminotransferase"/>
</dbReference>
<dbReference type="CDD" id="cd00609">
    <property type="entry name" value="AAT_like"/>
    <property type="match status" value="1"/>
</dbReference>
<dbReference type="Pfam" id="PF00155">
    <property type="entry name" value="Aminotran_1_2"/>
    <property type="match status" value="1"/>
</dbReference>
<dbReference type="InterPro" id="IPR015422">
    <property type="entry name" value="PyrdxlP-dep_Trfase_small"/>
</dbReference>
<name>A0A4Q1C1Z1_9BACT</name>
<dbReference type="InterPro" id="IPR004839">
    <property type="entry name" value="Aminotransferase_I/II_large"/>
</dbReference>
<keyword evidence="9" id="KW-1185">Reference proteome</keyword>
<dbReference type="InterPro" id="IPR015421">
    <property type="entry name" value="PyrdxlP-dep_Trfase_major"/>
</dbReference>
<keyword evidence="3 8" id="KW-0032">Aminotransferase</keyword>
<dbReference type="EMBL" id="SDHY01000001">
    <property type="protein sequence ID" value="RXK52234.1"/>
    <property type="molecule type" value="Genomic_DNA"/>
</dbReference>
<dbReference type="PANTHER" id="PTHR43488:SF2">
    <property type="entry name" value="GLUTAMATE-PYRUVATE AMINOTRANSFERASE ALAA"/>
    <property type="match status" value="1"/>
</dbReference>
<accession>A0A4Q1C1Z1</accession>
<evidence type="ECO:0000313" key="9">
    <source>
        <dbReference type="Proteomes" id="UP000289455"/>
    </source>
</evidence>
<evidence type="ECO:0000256" key="3">
    <source>
        <dbReference type="ARBA" id="ARBA00022576"/>
    </source>
</evidence>
<evidence type="ECO:0000256" key="4">
    <source>
        <dbReference type="ARBA" id="ARBA00022679"/>
    </source>
</evidence>
<proteinExistence type="inferred from homology"/>
<keyword evidence="4 8" id="KW-0808">Transferase</keyword>
<comment type="similarity">
    <text evidence="2">Belongs to the class-I pyridoxal-phosphate-dependent aminotransferase family.</text>
</comment>
<dbReference type="Gene3D" id="3.90.1150.10">
    <property type="entry name" value="Aspartate Aminotransferase, domain 1"/>
    <property type="match status" value="1"/>
</dbReference>
<feature type="domain" description="Aminotransferase class I/classII large" evidence="7">
    <location>
        <begin position="33"/>
        <end position="394"/>
    </location>
</feature>
<evidence type="ECO:0000256" key="2">
    <source>
        <dbReference type="ARBA" id="ARBA00007441"/>
    </source>
</evidence>
<comment type="cofactor">
    <cofactor evidence="1">
        <name>pyridoxal 5'-phosphate</name>
        <dbReference type="ChEBI" id="CHEBI:597326"/>
    </cofactor>
</comment>
<protein>
    <recommendedName>
        <fullName evidence="6">alanine transaminase</fullName>
        <ecNumber evidence="6">2.6.1.2</ecNumber>
    </recommendedName>
</protein>
<evidence type="ECO:0000256" key="5">
    <source>
        <dbReference type="ARBA" id="ARBA00022898"/>
    </source>
</evidence>
<organism evidence="8 9">
    <name type="scientific">Aquirufa rosea</name>
    <dbReference type="NCBI Taxonomy" id="2509241"/>
    <lineage>
        <taxon>Bacteria</taxon>
        <taxon>Pseudomonadati</taxon>
        <taxon>Bacteroidota</taxon>
        <taxon>Cytophagia</taxon>
        <taxon>Cytophagales</taxon>
        <taxon>Flectobacillaceae</taxon>
        <taxon>Aquirufa</taxon>
    </lineage>
</organism>
<comment type="caution">
    <text evidence="8">The sequence shown here is derived from an EMBL/GenBank/DDBJ whole genome shotgun (WGS) entry which is preliminary data.</text>
</comment>
<evidence type="ECO:0000313" key="8">
    <source>
        <dbReference type="EMBL" id="RXK52234.1"/>
    </source>
</evidence>
<dbReference type="EC" id="2.6.1.2" evidence="6"/>
<dbReference type="PANTHER" id="PTHR43488">
    <property type="entry name" value="GLUTAMATE-PYRUVATE AMINOTRANSFERASE ALAA"/>
    <property type="match status" value="1"/>
</dbReference>
<dbReference type="OrthoDB" id="9802328at2"/>
<reference evidence="8 9" key="1">
    <citation type="submission" date="2019-01" db="EMBL/GenBank/DDBJ databases">
        <title>Cytophagaceae bacterium strain CAR-16.</title>
        <authorList>
            <person name="Chen W.-M."/>
        </authorList>
    </citation>
    <scope>NUCLEOTIDE SEQUENCE [LARGE SCALE GENOMIC DNA]</scope>
    <source>
        <strain evidence="8 9">CAR-16</strain>
    </source>
</reference>
<evidence type="ECO:0000256" key="6">
    <source>
        <dbReference type="ARBA" id="ARBA00026106"/>
    </source>
</evidence>
<dbReference type="AlphaFoldDB" id="A0A4Q1C1Z1"/>
<evidence type="ECO:0000259" key="7">
    <source>
        <dbReference type="Pfam" id="PF00155"/>
    </source>
</evidence>
<dbReference type="Gene3D" id="3.40.640.10">
    <property type="entry name" value="Type I PLP-dependent aspartate aminotransferase-like (Major domain)"/>
    <property type="match status" value="1"/>
</dbReference>
<gene>
    <name evidence="8" type="ORF">ESB04_00855</name>
</gene>
<dbReference type="InterPro" id="IPR015424">
    <property type="entry name" value="PyrdxlP-dep_Trfase"/>
</dbReference>
<dbReference type="GO" id="GO:0030170">
    <property type="term" value="F:pyridoxal phosphate binding"/>
    <property type="evidence" value="ECO:0007669"/>
    <property type="project" value="InterPro"/>
</dbReference>
<dbReference type="Proteomes" id="UP000289455">
    <property type="component" value="Unassembled WGS sequence"/>
</dbReference>
<keyword evidence="5" id="KW-0663">Pyridoxal phosphate</keyword>